<feature type="chain" id="PRO_5017802066" description="Peptidase S74 domain-containing protein" evidence="2">
    <location>
        <begin position="20"/>
        <end position="537"/>
    </location>
</feature>
<dbReference type="Pfam" id="PF13884">
    <property type="entry name" value="Peptidase_S74"/>
    <property type="match status" value="1"/>
</dbReference>
<reference evidence="4 5" key="1">
    <citation type="submission" date="2018-08" db="EMBL/GenBank/DDBJ databases">
        <title>Wenzhouxiangella salilacus sp. nov., a novel bacterium isolated from a saline lake in Xinjiang Province, China.</title>
        <authorList>
            <person name="Han S."/>
        </authorList>
    </citation>
    <scope>NUCLEOTIDE SEQUENCE [LARGE SCALE GENOMIC DNA]</scope>
    <source>
        <strain evidence="4 5">XDB06</strain>
    </source>
</reference>
<dbReference type="AlphaFoldDB" id="A0A3E1K886"/>
<feature type="coiled-coil region" evidence="1">
    <location>
        <begin position="471"/>
        <end position="526"/>
    </location>
</feature>
<feature type="signal peptide" evidence="2">
    <location>
        <begin position="1"/>
        <end position="19"/>
    </location>
</feature>
<gene>
    <name evidence="4" type="ORF">DZC52_09385</name>
</gene>
<comment type="caution">
    <text evidence="4">The sequence shown here is derived from an EMBL/GenBank/DDBJ whole genome shotgun (WGS) entry which is preliminary data.</text>
</comment>
<name>A0A3E1K886_9GAMM</name>
<dbReference type="OrthoDB" id="6892488at2"/>
<dbReference type="InterPro" id="IPR011049">
    <property type="entry name" value="Serralysin-like_metalloprot_C"/>
</dbReference>
<evidence type="ECO:0000259" key="3">
    <source>
        <dbReference type="PROSITE" id="PS51688"/>
    </source>
</evidence>
<feature type="domain" description="Peptidase S74" evidence="3">
    <location>
        <begin position="398"/>
        <end position="492"/>
    </location>
</feature>
<keyword evidence="1" id="KW-0175">Coiled coil</keyword>
<dbReference type="Proteomes" id="UP000260351">
    <property type="component" value="Unassembled WGS sequence"/>
</dbReference>
<dbReference type="EMBL" id="QUZK01000037">
    <property type="protein sequence ID" value="RFF30278.1"/>
    <property type="molecule type" value="Genomic_DNA"/>
</dbReference>
<evidence type="ECO:0000313" key="5">
    <source>
        <dbReference type="Proteomes" id="UP000260351"/>
    </source>
</evidence>
<dbReference type="PROSITE" id="PS51688">
    <property type="entry name" value="ICA"/>
    <property type="match status" value="1"/>
</dbReference>
<dbReference type="InterPro" id="IPR030392">
    <property type="entry name" value="S74_ICA"/>
</dbReference>
<keyword evidence="5" id="KW-1185">Reference proteome</keyword>
<dbReference type="Gene3D" id="2.150.10.10">
    <property type="entry name" value="Serralysin-like metalloprotease, C-terminal"/>
    <property type="match status" value="1"/>
</dbReference>
<proteinExistence type="predicted"/>
<evidence type="ECO:0000256" key="2">
    <source>
        <dbReference type="SAM" id="SignalP"/>
    </source>
</evidence>
<evidence type="ECO:0000313" key="4">
    <source>
        <dbReference type="EMBL" id="RFF30278.1"/>
    </source>
</evidence>
<keyword evidence="2" id="KW-0732">Signal</keyword>
<sequence length="537" mass="56893">MRALFLFLKLSLASLPAAAQPDTTITYQGQLQGVSGPFTGTPDMEFRLFDSLTDGNQIGTEVVVPAVPVADGLFQVELDFGASYGVEPTFLEVMVDGETLTPRQQISAVPLALKALALDGEYADRSFWRIGGNAGTTPGTDFVGTTDEVAFELHVDHNRALRIEPFAPDPGSDWFYGAANIIGGWAHNYVINGAVGATISGGGGEWDVLHEEEPNTIGGSFSTIAGGAGNHVGSSYSTVGGGINNSAGAFGETGEFSTISGGFENVANASYATIPGGWNNRANGDFSFAAGKSARADNDGAFVWGDSTSSGFESTGNDQFLIKASGGVGIGTNSPARDLHIKQRSTNNAEIGLQIERSGGSTNNWGFYIATSDNLGFRYNDTLMSRINASDGAYVALSDARAKHSVEPLTGVLDRLLKLRPSSYRMSAGASSQTRSTGLIAQEVRELFPSSVSVQDGLHGIKYSEITVLNTAALIELNERYSNRIAELESESARRFAALEAESAALRELAERNRNLEKRLAALESILLANERVVRSD</sequence>
<organism evidence="4 5">
    <name type="scientific">Wenzhouxiangella sediminis</name>
    <dbReference type="NCBI Taxonomy" id="1792836"/>
    <lineage>
        <taxon>Bacteria</taxon>
        <taxon>Pseudomonadati</taxon>
        <taxon>Pseudomonadota</taxon>
        <taxon>Gammaproteobacteria</taxon>
        <taxon>Chromatiales</taxon>
        <taxon>Wenzhouxiangellaceae</taxon>
        <taxon>Wenzhouxiangella</taxon>
    </lineage>
</organism>
<accession>A0A3E1K886</accession>
<evidence type="ECO:0000256" key="1">
    <source>
        <dbReference type="SAM" id="Coils"/>
    </source>
</evidence>
<dbReference type="RefSeq" id="WP_116650879.1">
    <property type="nucleotide sequence ID" value="NZ_QUZK01000037.1"/>
</dbReference>
<protein>
    <recommendedName>
        <fullName evidence="3">Peptidase S74 domain-containing protein</fullName>
    </recommendedName>
</protein>